<evidence type="ECO:0000259" key="1">
    <source>
        <dbReference type="Pfam" id="PF04014"/>
    </source>
</evidence>
<evidence type="ECO:0000313" key="2">
    <source>
        <dbReference type="EMBL" id="GAH22658.1"/>
    </source>
</evidence>
<protein>
    <recommendedName>
        <fullName evidence="1">SpoVT-AbrB domain-containing protein</fullName>
    </recommendedName>
</protein>
<dbReference type="EMBL" id="BARU01000596">
    <property type="protein sequence ID" value="GAH22658.1"/>
    <property type="molecule type" value="Genomic_DNA"/>
</dbReference>
<dbReference type="GO" id="GO:0003677">
    <property type="term" value="F:DNA binding"/>
    <property type="evidence" value="ECO:0007669"/>
    <property type="project" value="InterPro"/>
</dbReference>
<dbReference type="AlphaFoldDB" id="X1FPG7"/>
<comment type="caution">
    <text evidence="2">The sequence shown here is derived from an EMBL/GenBank/DDBJ whole genome shotgun (WGS) entry which is preliminary data.</text>
</comment>
<accession>X1FPG7</accession>
<dbReference type="InterPro" id="IPR037914">
    <property type="entry name" value="SpoVT-AbrB_sf"/>
</dbReference>
<reference evidence="2" key="1">
    <citation type="journal article" date="2014" name="Front. Microbiol.">
        <title>High frequency of phylogenetically diverse reductive dehalogenase-homologous genes in deep subseafloor sedimentary metagenomes.</title>
        <authorList>
            <person name="Kawai M."/>
            <person name="Futagami T."/>
            <person name="Toyoda A."/>
            <person name="Takaki Y."/>
            <person name="Nishi S."/>
            <person name="Hori S."/>
            <person name="Arai W."/>
            <person name="Tsubouchi T."/>
            <person name="Morono Y."/>
            <person name="Uchiyama I."/>
            <person name="Ito T."/>
            <person name="Fujiyama A."/>
            <person name="Inagaki F."/>
            <person name="Takami H."/>
        </authorList>
    </citation>
    <scope>NUCLEOTIDE SEQUENCE</scope>
    <source>
        <strain evidence="2">Expedition CK06-06</strain>
    </source>
</reference>
<sequence length="49" mass="5610">MAKEELGFPAVIGREGKITIPHEIRKLLSLKRGDTVYITNIRKESKEEN</sequence>
<dbReference type="SUPFAM" id="SSF89447">
    <property type="entry name" value="AbrB/MazE/MraZ-like"/>
    <property type="match status" value="1"/>
</dbReference>
<proteinExistence type="predicted"/>
<name>X1FPG7_9ZZZZ</name>
<dbReference type="NCBIfam" id="TIGR01439">
    <property type="entry name" value="lp_hng_hel_AbrB"/>
    <property type="match status" value="1"/>
</dbReference>
<dbReference type="Gene3D" id="2.10.260.10">
    <property type="match status" value="1"/>
</dbReference>
<organism evidence="2">
    <name type="scientific">marine sediment metagenome</name>
    <dbReference type="NCBI Taxonomy" id="412755"/>
    <lineage>
        <taxon>unclassified sequences</taxon>
        <taxon>metagenomes</taxon>
        <taxon>ecological metagenomes</taxon>
    </lineage>
</organism>
<dbReference type="InterPro" id="IPR007159">
    <property type="entry name" value="SpoVT-AbrB_dom"/>
</dbReference>
<dbReference type="Pfam" id="PF04014">
    <property type="entry name" value="MazE_antitoxin"/>
    <property type="match status" value="1"/>
</dbReference>
<feature type="domain" description="SpoVT-AbrB" evidence="1">
    <location>
        <begin position="12"/>
        <end position="39"/>
    </location>
</feature>
<gene>
    <name evidence="2" type="ORF">S03H2_01908</name>
</gene>